<name>Q6BGY1_DEBHA</name>
<organism evidence="1 2">
    <name type="scientific">Debaryomyces hansenii (strain ATCC 36239 / CBS 767 / BCRC 21394 / JCM 1990 / NBRC 0083 / IGC 2968)</name>
    <name type="common">Yeast</name>
    <name type="synonym">Torulaspora hansenii</name>
    <dbReference type="NCBI Taxonomy" id="284592"/>
    <lineage>
        <taxon>Eukaryota</taxon>
        <taxon>Fungi</taxon>
        <taxon>Dikarya</taxon>
        <taxon>Ascomycota</taxon>
        <taxon>Saccharomycotina</taxon>
        <taxon>Pichiomycetes</taxon>
        <taxon>Debaryomycetaceae</taxon>
        <taxon>Debaryomyces</taxon>
    </lineage>
</organism>
<dbReference type="HOGENOM" id="CLU_2372765_0_0_1"/>
<dbReference type="VEuPathDB" id="FungiDB:DEHA2G22836g"/>
<dbReference type="KEGG" id="dha:DEHA2G22836g"/>
<keyword evidence="2" id="KW-1185">Reference proteome</keyword>
<evidence type="ECO:0000313" key="1">
    <source>
        <dbReference type="EMBL" id="CAG91050.1"/>
    </source>
</evidence>
<dbReference type="InParanoid" id="Q6BGY1"/>
<sequence length="95" mass="10945">MSVNPKLHEILSNFPEKYGKEHEQKRRTVRTDKNVEVANAQMISDTRSRLQEHIVHNSESNSTVVVSSLPELIALDPDLVAEQEKKKRKLRKSLN</sequence>
<protein>
    <submittedName>
        <fullName evidence="1">DEHA2G22836p</fullName>
    </submittedName>
</protein>
<dbReference type="Proteomes" id="UP000000599">
    <property type="component" value="Chromosome G"/>
</dbReference>
<gene>
    <name evidence="1" type="ordered locus">DEHA2G22836g</name>
</gene>
<evidence type="ECO:0000313" key="2">
    <source>
        <dbReference type="Proteomes" id="UP000000599"/>
    </source>
</evidence>
<dbReference type="EMBL" id="CR382139">
    <property type="protein sequence ID" value="CAG91050.1"/>
    <property type="molecule type" value="Genomic_DNA"/>
</dbReference>
<accession>Q6BGY1</accession>
<dbReference type="RefSeq" id="XP_462540.1">
    <property type="nucleotide sequence ID" value="XM_462540.1"/>
</dbReference>
<dbReference type="AlphaFoldDB" id="Q6BGY1"/>
<proteinExistence type="predicted"/>
<reference evidence="1 2" key="1">
    <citation type="journal article" date="2004" name="Nature">
        <title>Genome evolution in yeasts.</title>
        <authorList>
            <consortium name="Genolevures"/>
            <person name="Dujon B."/>
            <person name="Sherman D."/>
            <person name="Fischer G."/>
            <person name="Durrens P."/>
            <person name="Casaregola S."/>
            <person name="Lafontaine I."/>
            <person name="de Montigny J."/>
            <person name="Marck C."/>
            <person name="Neuveglise C."/>
            <person name="Talla E."/>
            <person name="Goffard N."/>
            <person name="Frangeul L."/>
            <person name="Aigle M."/>
            <person name="Anthouard V."/>
            <person name="Babour A."/>
            <person name="Barbe V."/>
            <person name="Barnay S."/>
            <person name="Blanchin S."/>
            <person name="Beckerich J.M."/>
            <person name="Beyne E."/>
            <person name="Bleykasten C."/>
            <person name="Boisrame A."/>
            <person name="Boyer J."/>
            <person name="Cattolico L."/>
            <person name="Confanioleri F."/>
            <person name="de Daruvar A."/>
            <person name="Despons L."/>
            <person name="Fabre E."/>
            <person name="Fairhead C."/>
            <person name="Ferry-Dumazet H."/>
            <person name="Groppi A."/>
            <person name="Hantraye F."/>
            <person name="Hennequin C."/>
            <person name="Jauniaux N."/>
            <person name="Joyet P."/>
            <person name="Kachouri R."/>
            <person name="Kerrest A."/>
            <person name="Koszul R."/>
            <person name="Lemaire M."/>
            <person name="Lesur I."/>
            <person name="Ma L."/>
            <person name="Muller H."/>
            <person name="Nicaud J.M."/>
            <person name="Nikolski M."/>
            <person name="Oztas S."/>
            <person name="Ozier-Kalogeropoulos O."/>
            <person name="Pellenz S."/>
            <person name="Potier S."/>
            <person name="Richard G.F."/>
            <person name="Straub M.L."/>
            <person name="Suleau A."/>
            <person name="Swennene D."/>
            <person name="Tekaia F."/>
            <person name="Wesolowski-Louvel M."/>
            <person name="Westhof E."/>
            <person name="Wirth B."/>
            <person name="Zeniou-Meyer M."/>
            <person name="Zivanovic I."/>
            <person name="Bolotin-Fukuhara M."/>
            <person name="Thierry A."/>
            <person name="Bouchier C."/>
            <person name="Caudron B."/>
            <person name="Scarpelli C."/>
            <person name="Gaillardin C."/>
            <person name="Weissenbach J."/>
            <person name="Wincker P."/>
            <person name="Souciet J.L."/>
        </authorList>
    </citation>
    <scope>NUCLEOTIDE SEQUENCE [LARGE SCALE GENOMIC DNA]</scope>
    <source>
        <strain evidence="2">ATCC 36239 / CBS 767 / BCRC 21394 / JCM 1990 / NBRC 0083 / IGC 2968</strain>
    </source>
</reference>
<dbReference type="GeneID" id="2905492"/>
<dbReference type="OrthoDB" id="10518968at2759"/>